<dbReference type="InterPro" id="IPR017508">
    <property type="entry name" value="HipA_N1"/>
</dbReference>
<sequence length="453" mass="49683">MARRRSRSPLAVHLNGRLVGHLRRLASGAIDFQYAESWLNWEHALPVSVSLPLREDRYTGDPVIAVFDNLLPDGDPIRRRLAESARAEGHDAFSLLSAVGRDCVGALQFLPQDEAPGPAGEVAGHPLSDADIADRLRGLANMPLGVSDDDAFRISIAGAQEKTALLYRDGQWCIPRGSTATTHILKPQMGALPNGLDMRRSVENEHLCLKLTAALGLPSANSEIIDFDGERVLSVERFDRRWTRDGRLLRLPQEDFCQALSVPPTLKYDADGGPGASDILGVLKGSDNPGIDQRTFLKALIVFWLLGATDGHAKNFSIALRPGARFNLAPLYDVMSLQPTVDAGQVRRRQFKTALAMGHNHHYVIEEIRPHHFAQTAKRNGIPGATVDEICAELTEAAEPAIEQVLASLPKDFPEPLAQSIVGGFRERIRVMERSMGSTPLLRTHLKRLTMGL</sequence>
<evidence type="ECO:0000256" key="1">
    <source>
        <dbReference type="ARBA" id="ARBA00010164"/>
    </source>
</evidence>
<dbReference type="InterPro" id="IPR052028">
    <property type="entry name" value="HipA_Ser/Thr_kinase"/>
</dbReference>
<comment type="caution">
    <text evidence="6">The sequence shown here is derived from an EMBL/GenBank/DDBJ whole genome shotgun (WGS) entry which is preliminary data.</text>
</comment>
<dbReference type="RefSeq" id="WP_311656618.1">
    <property type="nucleotide sequence ID" value="NZ_JAVRHY010000001.1"/>
</dbReference>
<evidence type="ECO:0000256" key="3">
    <source>
        <dbReference type="ARBA" id="ARBA00022777"/>
    </source>
</evidence>
<feature type="domain" description="HipA N-terminal subdomain 1" evidence="5">
    <location>
        <begin position="10"/>
        <end position="109"/>
    </location>
</feature>
<dbReference type="InterPro" id="IPR012893">
    <property type="entry name" value="HipA-like_C"/>
</dbReference>
<evidence type="ECO:0000313" key="6">
    <source>
        <dbReference type="EMBL" id="MDT0617048.1"/>
    </source>
</evidence>
<dbReference type="NCBIfam" id="TIGR03071">
    <property type="entry name" value="couple_hipA"/>
    <property type="match status" value="1"/>
</dbReference>
<reference evidence="6 7" key="1">
    <citation type="submission" date="2023-09" db="EMBL/GenBank/DDBJ databases">
        <authorList>
            <person name="Rey-Velasco X."/>
        </authorList>
    </citation>
    <scope>NUCLEOTIDE SEQUENCE [LARGE SCALE GENOMIC DNA]</scope>
    <source>
        <strain evidence="6 7">P385</strain>
    </source>
</reference>
<dbReference type="CDD" id="cd17808">
    <property type="entry name" value="HipA_Ec_like"/>
    <property type="match status" value="1"/>
</dbReference>
<dbReference type="Pfam" id="PF07804">
    <property type="entry name" value="HipA_C"/>
    <property type="match status" value="1"/>
</dbReference>
<evidence type="ECO:0000259" key="5">
    <source>
        <dbReference type="Pfam" id="PF13657"/>
    </source>
</evidence>
<evidence type="ECO:0000256" key="2">
    <source>
        <dbReference type="ARBA" id="ARBA00022679"/>
    </source>
</evidence>
<name>A0ABU3B3L3_9GAMM</name>
<keyword evidence="2" id="KW-0808">Transferase</keyword>
<dbReference type="Pfam" id="PF13657">
    <property type="entry name" value="Couple_hipA"/>
    <property type="match status" value="1"/>
</dbReference>
<keyword evidence="3" id="KW-0418">Kinase</keyword>
<dbReference type="PANTHER" id="PTHR37419">
    <property type="entry name" value="SERINE/THREONINE-PROTEIN KINASE TOXIN HIPA"/>
    <property type="match status" value="1"/>
</dbReference>
<keyword evidence="7" id="KW-1185">Reference proteome</keyword>
<evidence type="ECO:0000259" key="4">
    <source>
        <dbReference type="Pfam" id="PF07804"/>
    </source>
</evidence>
<dbReference type="Proteomes" id="UP001259982">
    <property type="component" value="Unassembled WGS sequence"/>
</dbReference>
<dbReference type="EMBL" id="JAVRHY010000001">
    <property type="protein sequence ID" value="MDT0617048.1"/>
    <property type="molecule type" value="Genomic_DNA"/>
</dbReference>
<proteinExistence type="inferred from homology"/>
<comment type="similarity">
    <text evidence="1">Belongs to the HipA Ser/Thr kinase family.</text>
</comment>
<accession>A0ABU3B3L3</accession>
<gene>
    <name evidence="6" type="ORF">RM531_01030</name>
</gene>
<evidence type="ECO:0000313" key="7">
    <source>
        <dbReference type="Proteomes" id="UP001259982"/>
    </source>
</evidence>
<feature type="domain" description="HipA-like C-terminal" evidence="4">
    <location>
        <begin position="154"/>
        <end position="400"/>
    </location>
</feature>
<organism evidence="6 7">
    <name type="scientific">Spectribacter acetivorans</name>
    <dbReference type="NCBI Taxonomy" id="3075603"/>
    <lineage>
        <taxon>Bacteria</taxon>
        <taxon>Pseudomonadati</taxon>
        <taxon>Pseudomonadota</taxon>
        <taxon>Gammaproteobacteria</taxon>
        <taxon>Salinisphaerales</taxon>
        <taxon>Salinisphaeraceae</taxon>
        <taxon>Spectribacter</taxon>
    </lineage>
</organism>
<dbReference type="PANTHER" id="PTHR37419:SF1">
    <property type="entry name" value="SERINE_THREONINE-PROTEIN KINASE TOXIN HIPA"/>
    <property type="match status" value="1"/>
</dbReference>
<protein>
    <submittedName>
        <fullName evidence="6">Type II toxin-antitoxin system HipA family toxin</fullName>
    </submittedName>
</protein>